<comment type="caution">
    <text evidence="1">The sequence shown here is derived from an EMBL/GenBank/DDBJ whole genome shotgun (WGS) entry which is preliminary data.</text>
</comment>
<evidence type="ECO:0000313" key="1">
    <source>
        <dbReference type="EMBL" id="KAJ0054005.1"/>
    </source>
</evidence>
<protein>
    <submittedName>
        <fullName evidence="1">Uncharacterized protein</fullName>
    </submittedName>
</protein>
<proteinExistence type="predicted"/>
<evidence type="ECO:0000313" key="2">
    <source>
        <dbReference type="Proteomes" id="UP001163603"/>
    </source>
</evidence>
<dbReference type="EMBL" id="CM047736">
    <property type="protein sequence ID" value="KAJ0054005.1"/>
    <property type="molecule type" value="Genomic_DNA"/>
</dbReference>
<organism evidence="1 2">
    <name type="scientific">Pistacia integerrima</name>
    <dbReference type="NCBI Taxonomy" id="434235"/>
    <lineage>
        <taxon>Eukaryota</taxon>
        <taxon>Viridiplantae</taxon>
        <taxon>Streptophyta</taxon>
        <taxon>Embryophyta</taxon>
        <taxon>Tracheophyta</taxon>
        <taxon>Spermatophyta</taxon>
        <taxon>Magnoliopsida</taxon>
        <taxon>eudicotyledons</taxon>
        <taxon>Gunneridae</taxon>
        <taxon>Pentapetalae</taxon>
        <taxon>rosids</taxon>
        <taxon>malvids</taxon>
        <taxon>Sapindales</taxon>
        <taxon>Anacardiaceae</taxon>
        <taxon>Pistacia</taxon>
    </lineage>
</organism>
<sequence length="321" mass="36106">MQDSSGIGFMQRQLDLEDDELSHAVSLSLQTAEREKAMRELVLKDRDQRLGVCGLGIEAEKTDSSSRKFKPGNSSVQEGAEDVRAQSSESYMSNLRSAGDHPQSNKYVLPSDEWGGISSEELDEAVRIETELFGDIPHRSKHEPQLQSGPDTSVGPNSRPAPHQPSSSVMEKRLLREQQDDEYLASLLADREKEANALKEAESLHLKEDETHKKLLEEEKLERWLAVKETSLPPEPALEDENAVTLLVKMPDGSRRGRPFLKSDKLQFLFDFIDVGRVVKPGTYRVVRPYPRRAFDICDASLSFSELGLTSKQEALFLELK</sequence>
<name>A0ACC0ZPS5_9ROSI</name>
<gene>
    <name evidence="1" type="ORF">Pint_00349</name>
</gene>
<reference evidence="2" key="1">
    <citation type="journal article" date="2023" name="G3 (Bethesda)">
        <title>Genome assembly and association tests identify interacting loci associated with vigor, precocity, and sex in interspecific pistachio rootstocks.</title>
        <authorList>
            <person name="Palmer W."/>
            <person name="Jacygrad E."/>
            <person name="Sagayaradj S."/>
            <person name="Cavanaugh K."/>
            <person name="Han R."/>
            <person name="Bertier L."/>
            <person name="Beede B."/>
            <person name="Kafkas S."/>
            <person name="Golino D."/>
            <person name="Preece J."/>
            <person name="Michelmore R."/>
        </authorList>
    </citation>
    <scope>NUCLEOTIDE SEQUENCE [LARGE SCALE GENOMIC DNA]</scope>
</reference>
<accession>A0ACC0ZPS5</accession>
<keyword evidence="2" id="KW-1185">Reference proteome</keyword>
<dbReference type="Proteomes" id="UP001163603">
    <property type="component" value="Chromosome 1"/>
</dbReference>